<dbReference type="Pfam" id="PF00300">
    <property type="entry name" value="His_Phos_1"/>
    <property type="match status" value="1"/>
</dbReference>
<accession>A0A846Z9Q0</accession>
<reference evidence="4 5" key="1">
    <citation type="submission" date="2020-04" db="EMBL/GenBank/DDBJ databases">
        <title>MicrobeNet Type strains.</title>
        <authorList>
            <person name="Nicholson A.C."/>
        </authorList>
    </citation>
    <scope>NUCLEOTIDE SEQUENCE [LARGE SCALE GENOMIC DNA]</scope>
    <source>
        <strain evidence="4 5">CCUG 54536</strain>
    </source>
</reference>
<keyword evidence="1" id="KW-0378">Hydrolase</keyword>
<dbReference type="GO" id="GO:0043456">
    <property type="term" value="P:regulation of pentose-phosphate shunt"/>
    <property type="evidence" value="ECO:0007669"/>
    <property type="project" value="TreeGrafter"/>
</dbReference>
<dbReference type="InterPro" id="IPR029033">
    <property type="entry name" value="His_PPase_superfam"/>
</dbReference>
<dbReference type="RefSeq" id="WP_168676674.1">
    <property type="nucleotide sequence ID" value="NZ_BPKV01000005.1"/>
</dbReference>
<dbReference type="EMBL" id="JAAXPO010000004">
    <property type="protein sequence ID" value="NKZ18467.1"/>
    <property type="molecule type" value="Genomic_DNA"/>
</dbReference>
<proteinExistence type="predicted"/>
<dbReference type="SUPFAM" id="SSF53254">
    <property type="entry name" value="Phosphoglycerate mutase-like"/>
    <property type="match status" value="1"/>
</dbReference>
<dbReference type="InterPro" id="IPR051695">
    <property type="entry name" value="Phosphoglycerate_Mutase"/>
</dbReference>
<evidence type="ECO:0000313" key="4">
    <source>
        <dbReference type="EMBL" id="NKZ18467.1"/>
    </source>
</evidence>
<dbReference type="GO" id="GO:0004331">
    <property type="term" value="F:fructose-2,6-bisphosphate 2-phosphatase activity"/>
    <property type="evidence" value="ECO:0007669"/>
    <property type="project" value="TreeGrafter"/>
</dbReference>
<dbReference type="GO" id="GO:0045820">
    <property type="term" value="P:negative regulation of glycolytic process"/>
    <property type="evidence" value="ECO:0007669"/>
    <property type="project" value="TreeGrafter"/>
</dbReference>
<dbReference type="AlphaFoldDB" id="A0A846Z9Q0"/>
<evidence type="ECO:0000256" key="1">
    <source>
        <dbReference type="ARBA" id="ARBA00022801"/>
    </source>
</evidence>
<name>A0A846Z9Q0_9LACO</name>
<dbReference type="InterPro" id="IPR013078">
    <property type="entry name" value="His_Pase_superF_clade-1"/>
</dbReference>
<feature type="binding site" evidence="3">
    <location>
        <begin position="7"/>
        <end position="14"/>
    </location>
    <ligand>
        <name>substrate</name>
    </ligand>
</feature>
<comment type="caution">
    <text evidence="4">The sequence shown here is derived from an EMBL/GenBank/DDBJ whole genome shotgun (WGS) entry which is preliminary data.</text>
</comment>
<gene>
    <name evidence="4" type="ORF">HF966_04685</name>
</gene>
<dbReference type="Gene3D" id="3.40.50.1240">
    <property type="entry name" value="Phosphoglycerate mutase-like"/>
    <property type="match status" value="1"/>
</dbReference>
<dbReference type="PANTHER" id="PTHR46517:SF1">
    <property type="entry name" value="FRUCTOSE-2,6-BISPHOSPHATASE TIGAR"/>
    <property type="match status" value="1"/>
</dbReference>
<feature type="binding site" evidence="3">
    <location>
        <position position="57"/>
    </location>
    <ligand>
        <name>substrate</name>
    </ligand>
</feature>
<organism evidence="4 5">
    <name type="scientific">Leuconostoc holzapfelii</name>
    <dbReference type="NCBI Taxonomy" id="434464"/>
    <lineage>
        <taxon>Bacteria</taxon>
        <taxon>Bacillati</taxon>
        <taxon>Bacillota</taxon>
        <taxon>Bacilli</taxon>
        <taxon>Lactobacillales</taxon>
        <taxon>Lactobacillaceae</taxon>
        <taxon>Leuconostoc</taxon>
    </lineage>
</organism>
<evidence type="ECO:0000256" key="3">
    <source>
        <dbReference type="PIRSR" id="PIRSR613078-2"/>
    </source>
</evidence>
<dbReference type="CDD" id="cd07067">
    <property type="entry name" value="HP_PGM_like"/>
    <property type="match status" value="1"/>
</dbReference>
<evidence type="ECO:0000256" key="2">
    <source>
        <dbReference type="PIRSR" id="PIRSR613078-1"/>
    </source>
</evidence>
<evidence type="ECO:0000313" key="5">
    <source>
        <dbReference type="Proteomes" id="UP000590460"/>
    </source>
</evidence>
<dbReference type="Proteomes" id="UP000590460">
    <property type="component" value="Unassembled WGS sequence"/>
</dbReference>
<dbReference type="GO" id="GO:0005829">
    <property type="term" value="C:cytosol"/>
    <property type="evidence" value="ECO:0007669"/>
    <property type="project" value="TreeGrafter"/>
</dbReference>
<dbReference type="SMART" id="SM00855">
    <property type="entry name" value="PGAM"/>
    <property type="match status" value="1"/>
</dbReference>
<sequence>MKIYAVRHGQTIFNWLDKVQGWADTPLTPKGEADGRAAGERLKNVHFDAALSSDTSRAIHTAEFVLAENLQTPPALVSTPEWREYFFGSFEGGGNHDMWGAVGAALGLETDDPSDIAEHADMTTIMDTIYQLDPKHLGENAAAFWQRIDQALASLQANYPADATILLVTHGQLIGNLAQHYGQLMTAQRPENGSVAIFDLNAQGELQVQTFNDVTTVF</sequence>
<protein>
    <submittedName>
        <fullName evidence="4">Histidine phosphatase family protein</fullName>
    </submittedName>
</protein>
<feature type="active site" description="Proton donor/acceptor" evidence="2">
    <location>
        <position position="84"/>
    </location>
</feature>
<dbReference type="PANTHER" id="PTHR46517">
    <property type="entry name" value="FRUCTOSE-2,6-BISPHOSPHATASE TIGAR"/>
    <property type="match status" value="1"/>
</dbReference>
<feature type="active site" description="Tele-phosphohistidine intermediate" evidence="2">
    <location>
        <position position="8"/>
    </location>
</feature>